<accession>A0A1H0QMZ5</accession>
<name>A0A1H0QMZ5_9PSEU</name>
<dbReference type="EMBL" id="FNJB01000007">
    <property type="protein sequence ID" value="SDP18455.1"/>
    <property type="molecule type" value="Genomic_DNA"/>
</dbReference>
<sequence>MPERDSGWLSGNVVDAEDARLATGVFASGGASAVQNRSGLKPFPSAGKVIPASPASGQVQVGPFQAVLQGTRSPSAGSYLVTLDQTKTIDVLGAVPAHQTFARVDLIVVRQTDAQYGDTSSALTVSHIAGTPAETPVEPTVAGDHIVLARINVPANATVIDTAQIVDRRVFTAAVGGIIPIASATARPVAPYPGQAAYRQELRLLEVYDGQRWEPAVTNSIATYGPNDAGWPQGISAGADSAKVFNRLTVPAVYFPRTLYVTAQAIIDSTSNVDRYDCTLSANGSVVGLSVVNSGPGAGMNTVVLTALVSQPANTVMTLKVALQRMDGTGTAGAGWGYPYDSINVLAIPTAR</sequence>
<keyword evidence="2" id="KW-1185">Reference proteome</keyword>
<dbReference type="OrthoDB" id="5193571at2"/>
<protein>
    <submittedName>
        <fullName evidence="1">Uncharacterized protein</fullName>
    </submittedName>
</protein>
<dbReference type="STRING" id="504798.SAMN05421871_10454"/>
<evidence type="ECO:0000313" key="2">
    <source>
        <dbReference type="Proteomes" id="UP000199651"/>
    </source>
</evidence>
<dbReference type="Proteomes" id="UP000199651">
    <property type="component" value="Unassembled WGS sequence"/>
</dbReference>
<reference evidence="2" key="1">
    <citation type="submission" date="2016-10" db="EMBL/GenBank/DDBJ databases">
        <authorList>
            <person name="Varghese N."/>
            <person name="Submissions S."/>
        </authorList>
    </citation>
    <scope>NUCLEOTIDE SEQUENCE [LARGE SCALE GENOMIC DNA]</scope>
    <source>
        <strain evidence="2">IBRC-M 10655</strain>
    </source>
</reference>
<proteinExistence type="predicted"/>
<evidence type="ECO:0000313" key="1">
    <source>
        <dbReference type="EMBL" id="SDP18455.1"/>
    </source>
</evidence>
<gene>
    <name evidence="1" type="ORF">SAMN05192558_10755</name>
</gene>
<organism evidence="1 2">
    <name type="scientific">Actinokineospora alba</name>
    <dbReference type="NCBI Taxonomy" id="504798"/>
    <lineage>
        <taxon>Bacteria</taxon>
        <taxon>Bacillati</taxon>
        <taxon>Actinomycetota</taxon>
        <taxon>Actinomycetes</taxon>
        <taxon>Pseudonocardiales</taxon>
        <taxon>Pseudonocardiaceae</taxon>
        <taxon>Actinokineospora</taxon>
    </lineage>
</organism>
<dbReference type="AlphaFoldDB" id="A0A1H0QMZ5"/>
<dbReference type="RefSeq" id="WP_091377240.1">
    <property type="nucleotide sequence ID" value="NZ_FNDV01000004.1"/>
</dbReference>